<evidence type="ECO:0008006" key="3">
    <source>
        <dbReference type="Google" id="ProtNLM"/>
    </source>
</evidence>
<organism evidence="1 2">
    <name type="scientific">Candidatus Falkowbacteria bacterium CG10_big_fil_rev_8_21_14_0_10_39_11</name>
    <dbReference type="NCBI Taxonomy" id="1974565"/>
    <lineage>
        <taxon>Bacteria</taxon>
        <taxon>Candidatus Falkowiibacteriota</taxon>
    </lineage>
</organism>
<evidence type="ECO:0000313" key="1">
    <source>
        <dbReference type="EMBL" id="PIR93972.1"/>
    </source>
</evidence>
<evidence type="ECO:0000313" key="2">
    <source>
        <dbReference type="Proteomes" id="UP000229901"/>
    </source>
</evidence>
<comment type="caution">
    <text evidence="1">The sequence shown here is derived from an EMBL/GenBank/DDBJ whole genome shotgun (WGS) entry which is preliminary data.</text>
</comment>
<name>A0A2H0V4H1_9BACT</name>
<gene>
    <name evidence="1" type="ORF">COT97_03670</name>
</gene>
<protein>
    <recommendedName>
        <fullName evidence="3">PI3K/PI4K catalytic domain-containing protein</fullName>
    </recommendedName>
</protein>
<dbReference type="Proteomes" id="UP000229901">
    <property type="component" value="Unassembled WGS sequence"/>
</dbReference>
<reference evidence="2" key="1">
    <citation type="submission" date="2017-09" db="EMBL/GenBank/DDBJ databases">
        <title>Depth-based differentiation of microbial function through sediment-hosted aquifers and enrichment of novel symbionts in the deep terrestrial subsurface.</title>
        <authorList>
            <person name="Probst A.J."/>
            <person name="Ladd B."/>
            <person name="Jarett J.K."/>
            <person name="Geller-Mcgrath D.E."/>
            <person name="Sieber C.M.K."/>
            <person name="Emerson J.B."/>
            <person name="Anantharaman K."/>
            <person name="Thomas B.C."/>
            <person name="Malmstrom R."/>
            <person name="Stieglmeier M."/>
            <person name="Klingl A."/>
            <person name="Woyke T."/>
            <person name="Ryan C.M."/>
            <person name="Banfield J.F."/>
        </authorList>
    </citation>
    <scope>NUCLEOTIDE SEQUENCE [LARGE SCALE GENOMIC DNA]</scope>
</reference>
<accession>A0A2H0V4H1</accession>
<dbReference type="EMBL" id="PFAP01000026">
    <property type="protein sequence ID" value="PIR93972.1"/>
    <property type="molecule type" value="Genomic_DNA"/>
</dbReference>
<sequence>MELSFQPTGNEIVQRRIRPEVKRRVFELSERDLQLIIDTDNNFNQYIKPVIDEKTPDKQYHEVYLGDLYSDDVVDIDKIISEWPFFELASDSEDAVALFENYEALVRKAIRYRFDNVVDILAHVRDPILAQLTLFNHFDQLADKLASEHSEVVAISILNRYLGQVRSLSDSVRRKYLERFRLFYTEMSTKHEERAWSDQFNGLLRDDNVVEAFDLLLARRPQMAKDKYQGLLRNISNKIVPMIDEKVKENPRLAIDFYLSLPRKLVLDTRTIGKSLQEDVTDWLNLNHYGREKFNNFVRDNFLQTAPEVYAMFAVNFDTRENFSSEDRFYAFNCVSNIPGLEDFSAAIFNPDDFHEARQDEMKPKLLALYLNYKPEKLLYFANKYKKEIAAMDPDQQLVLAEVIYDKKMFNVLDKVEMSPEVKEYLYRRLQMDGLFAMFTTPEQLRNLGLNRSQVMADLYQDQTVDNHMNDDFWWMWFQFYRDKPNKSIVGYLQRFAEDQVPEFNQYFLDHIIELDNVEQLFTSKQRELYEKLSTLFPENIGGVKPKPVVAYLHAMRSQIGFSLEESMATMIEFVRDVGPYVMPHVLALYRSISEQDYPLTSAQKKIGIKTIEDLKNYVDPVFEADSSLEVNLDRVGDEKLVQKFISQGEGRTPTVEVSRKKGSREILRRFDTFSRAQKVRYQDGGIDAIEKKSDDESAIQFASWETAGTQYLRERAVSVIAEYLDHRLFVPPTQVKKIEQGYGSSQVFIHNTIQYNTYKREVEGAQVNSDEFLKLLLTDLMLWNIDRNLSTANSGGNVLINDKHQAVLIDNGLTFMAGRLRLVHSPDSYHGRVIPKGFMKALQQISADGDQRDGLKERLLGYLSEEDVRTFLARVDYVVANLRQNNGIMNPDLFAGLRYDPDDSHSYCPFEADEEGGAKHITLTQNGQITYMGIDTSKLSLPRMIEKYKQLDGVSDVIVKRRKTVIDDNDI</sequence>
<proteinExistence type="predicted"/>
<dbReference type="AlphaFoldDB" id="A0A2H0V4H1"/>